<organism evidence="8 9">
    <name type="scientific">Cyclostephanos tholiformis</name>
    <dbReference type="NCBI Taxonomy" id="382380"/>
    <lineage>
        <taxon>Eukaryota</taxon>
        <taxon>Sar</taxon>
        <taxon>Stramenopiles</taxon>
        <taxon>Ochrophyta</taxon>
        <taxon>Bacillariophyta</taxon>
        <taxon>Coscinodiscophyceae</taxon>
        <taxon>Thalassiosirophycidae</taxon>
        <taxon>Stephanodiscales</taxon>
        <taxon>Stephanodiscaceae</taxon>
        <taxon>Cyclostephanos</taxon>
    </lineage>
</organism>
<evidence type="ECO:0000313" key="8">
    <source>
        <dbReference type="EMBL" id="KAL3827699.1"/>
    </source>
</evidence>
<proteinExistence type="inferred from homology"/>
<feature type="transmembrane region" description="Helical" evidence="7">
    <location>
        <begin position="15"/>
        <end position="35"/>
    </location>
</feature>
<keyword evidence="6 7" id="KW-0472">Membrane</keyword>
<keyword evidence="3 7" id="KW-0812">Transmembrane</keyword>
<evidence type="ECO:0000256" key="1">
    <source>
        <dbReference type="ARBA" id="ARBA00004606"/>
    </source>
</evidence>
<dbReference type="EMBL" id="JALLPB020000001">
    <property type="protein sequence ID" value="KAL3827699.1"/>
    <property type="molecule type" value="Genomic_DNA"/>
</dbReference>
<comment type="caution">
    <text evidence="8">The sequence shown here is derived from an EMBL/GenBank/DDBJ whole genome shotgun (WGS) entry which is preliminary data.</text>
</comment>
<evidence type="ECO:0000256" key="2">
    <source>
        <dbReference type="ARBA" id="ARBA00006462"/>
    </source>
</evidence>
<protein>
    <recommendedName>
        <fullName evidence="10">Hexosyltransferase</fullName>
    </recommendedName>
</protein>
<dbReference type="PANTHER" id="PTHR23033">
    <property type="entry name" value="BETA1,3-GALACTOSYLTRANSFERASE"/>
    <property type="match status" value="1"/>
</dbReference>
<evidence type="ECO:0008006" key="10">
    <source>
        <dbReference type="Google" id="ProtNLM"/>
    </source>
</evidence>
<comment type="subcellular location">
    <subcellularLocation>
        <location evidence="1">Membrane</location>
        <topology evidence="1">Single-pass type II membrane protein</topology>
    </subcellularLocation>
</comment>
<accession>A0ABD3SSV1</accession>
<dbReference type="Proteomes" id="UP001530377">
    <property type="component" value="Unassembled WGS sequence"/>
</dbReference>
<keyword evidence="4" id="KW-0735">Signal-anchor</keyword>
<reference evidence="8 9" key="1">
    <citation type="submission" date="2024-10" db="EMBL/GenBank/DDBJ databases">
        <title>Updated reference genomes for cyclostephanoid diatoms.</title>
        <authorList>
            <person name="Roberts W.R."/>
            <person name="Alverson A.J."/>
        </authorList>
    </citation>
    <scope>NUCLEOTIDE SEQUENCE [LARGE SCALE GENOMIC DNA]</scope>
    <source>
        <strain evidence="8 9">AJA228-03</strain>
    </source>
</reference>
<evidence type="ECO:0000256" key="6">
    <source>
        <dbReference type="ARBA" id="ARBA00023136"/>
    </source>
</evidence>
<dbReference type="AlphaFoldDB" id="A0ABD3SSV1"/>
<comment type="similarity">
    <text evidence="2">Belongs to the glycosyltransferase 31 family. Beta3-Gal-T subfamily.</text>
</comment>
<keyword evidence="9" id="KW-1185">Reference proteome</keyword>
<sequence>MNASNRRGVLQLQHILWFSFLLWGVVSVISNIRALKYDTAAISRALSLSGENQVRDKLPSVACFFMIRKTSLTEATSVRYSNWGKRCTYFVIFSNGVAGGEQLLDGNTALVDIHHAIEDEFRERAGNAEAELKFASVLEAAEYSTYTTFPTDQNEIKDYLALKSFYSWMYMARKYSDRVDYVMKADPDTYMLMDNYLDYLSEYYSPMHPVYIGRVFKTDGNINDPFVTGLSTTLSKATLKLLLSRSTIRSDHDGNPECSAQRFRLGREADDHALAQCLRSMGVYPAYTRDEFGREMFLHFSPSQHYNGGDKEPKWHLNFSFTPYSHKKGCCSSKACAFHYVDIEKQNATLYWSDFTHAWHWKRNG</sequence>
<dbReference type="Gene3D" id="3.90.550.50">
    <property type="match status" value="1"/>
</dbReference>
<evidence type="ECO:0000256" key="4">
    <source>
        <dbReference type="ARBA" id="ARBA00022968"/>
    </source>
</evidence>
<dbReference type="GO" id="GO:0016020">
    <property type="term" value="C:membrane"/>
    <property type="evidence" value="ECO:0007669"/>
    <property type="project" value="UniProtKB-SubCell"/>
</dbReference>
<gene>
    <name evidence="8" type="ORF">ACHAXA_000572</name>
</gene>
<name>A0ABD3SSV1_9STRA</name>
<evidence type="ECO:0000256" key="7">
    <source>
        <dbReference type="SAM" id="Phobius"/>
    </source>
</evidence>
<evidence type="ECO:0000313" key="9">
    <source>
        <dbReference type="Proteomes" id="UP001530377"/>
    </source>
</evidence>
<dbReference type="InterPro" id="IPR026050">
    <property type="entry name" value="C1GALT1/C1GALT1_chp1"/>
</dbReference>
<evidence type="ECO:0000256" key="3">
    <source>
        <dbReference type="ARBA" id="ARBA00022692"/>
    </source>
</evidence>
<evidence type="ECO:0000256" key="5">
    <source>
        <dbReference type="ARBA" id="ARBA00022989"/>
    </source>
</evidence>
<keyword evidence="5 7" id="KW-1133">Transmembrane helix</keyword>